<keyword evidence="2" id="KW-0493">Microtubule</keyword>
<keyword evidence="4 8" id="KW-0067">ATP-binding</keyword>
<dbReference type="Bgee" id="ENSACLG00000020150">
    <property type="expression patterns" value="Expressed in spleen and 8 other cell types or tissues"/>
</dbReference>
<evidence type="ECO:0000313" key="11">
    <source>
        <dbReference type="Ensembl" id="ENSACLP00000030065.2"/>
    </source>
</evidence>
<keyword evidence="12" id="KW-1185">Reference proteome</keyword>
<dbReference type="Gene3D" id="1.20.58.80">
    <property type="entry name" value="Phosphotransferase system, lactose/cellobiose-type IIA subunit"/>
    <property type="match status" value="1"/>
</dbReference>
<dbReference type="CDD" id="cd02679">
    <property type="entry name" value="MIT_spastin"/>
    <property type="match status" value="1"/>
</dbReference>
<dbReference type="GO" id="GO:0000226">
    <property type="term" value="P:microtubule cytoskeleton organization"/>
    <property type="evidence" value="ECO:0007669"/>
    <property type="project" value="UniProtKB-ARBA"/>
</dbReference>
<accession>A0A3P8QKC5</accession>
<evidence type="ECO:0000256" key="9">
    <source>
        <dbReference type="SAM" id="MobiDB-lite"/>
    </source>
</evidence>
<keyword evidence="1" id="KW-0963">Cytoplasm</keyword>
<dbReference type="FunFam" id="1.20.58.80:FF:000006">
    <property type="entry name" value="Spastin"/>
    <property type="match status" value="1"/>
</dbReference>
<dbReference type="Proteomes" id="UP000265100">
    <property type="component" value="Chromosome 14"/>
</dbReference>
<evidence type="ECO:0000256" key="2">
    <source>
        <dbReference type="ARBA" id="ARBA00022701"/>
    </source>
</evidence>
<dbReference type="SMART" id="SM00745">
    <property type="entry name" value="MIT"/>
    <property type="match status" value="1"/>
</dbReference>
<proteinExistence type="inferred from homology"/>
<dbReference type="Gene3D" id="1.10.8.60">
    <property type="match status" value="1"/>
</dbReference>
<dbReference type="SUPFAM" id="SSF52540">
    <property type="entry name" value="P-loop containing nucleoside triphosphate hydrolases"/>
    <property type="match status" value="1"/>
</dbReference>
<name>A0A3P8QKC5_ASTCA</name>
<evidence type="ECO:0000259" key="10">
    <source>
        <dbReference type="SMART" id="SM00745"/>
    </source>
</evidence>
<keyword evidence="7" id="KW-0413">Isomerase</keyword>
<evidence type="ECO:0000256" key="8">
    <source>
        <dbReference type="RuleBase" id="RU003651"/>
    </source>
</evidence>
<dbReference type="Gene3D" id="3.40.50.300">
    <property type="entry name" value="P-loop containing nucleotide triphosphate hydrolases"/>
    <property type="match status" value="2"/>
</dbReference>
<keyword evidence="5" id="KW-0472">Membrane</keyword>
<dbReference type="GO" id="GO:0016853">
    <property type="term" value="F:isomerase activity"/>
    <property type="evidence" value="ECO:0007669"/>
    <property type="project" value="UniProtKB-KW"/>
</dbReference>
<dbReference type="InterPro" id="IPR003960">
    <property type="entry name" value="ATPase_AAA_CS"/>
</dbReference>
<evidence type="ECO:0000313" key="12">
    <source>
        <dbReference type="Proteomes" id="UP000265100"/>
    </source>
</evidence>
<dbReference type="GO" id="GO:0016887">
    <property type="term" value="F:ATP hydrolysis activity"/>
    <property type="evidence" value="ECO:0007669"/>
    <property type="project" value="InterPro"/>
</dbReference>
<keyword evidence="3 8" id="KW-0547">Nucleotide-binding</keyword>
<dbReference type="InterPro" id="IPR003959">
    <property type="entry name" value="ATPase_AAA_core"/>
</dbReference>
<evidence type="ECO:0000256" key="4">
    <source>
        <dbReference type="ARBA" id="ARBA00022840"/>
    </source>
</evidence>
<sequence length="402" mass="44063">MTSLPCYDCEQGGSRAREMSTKTIASKPKDSAEVIKNIHKQALEYIFKALKIDEDDTGEKKEAVQWYKKGISELERGIAIELTGQAGEQYDRAERLQDKMVTKLTMAKDKLTLLETTLASKRRNDPQGTSHHAPSKPKSVPKSQPAGVSTTIRPSTSVRPPLRITDAKKTARVGKTQNGRPAAVKQPPKRDMKKNVDSKLVSLITNEIVYSGATVSFDDIAGQDLAKQALQEIVILPALRPDLFTGLRAPALARELQPSVIFIDEVDGLLCERREGEHDASRRLKTEFLIEFDGLQSGRDDRVLVMGATNRPQELDEAILRFTLLKNLLGTHGSPLSQNELSCLAKVTAGYSGSDLTALAKDASMLSPRDTISGNEPKLSVSLQITTLQHCVSSMKCCGINL</sequence>
<dbReference type="GO" id="GO:0005874">
    <property type="term" value="C:microtubule"/>
    <property type="evidence" value="ECO:0007669"/>
    <property type="project" value="UniProtKB-KW"/>
</dbReference>
<dbReference type="GeneTree" id="ENSGT00940000156258"/>
<dbReference type="InterPro" id="IPR007330">
    <property type="entry name" value="MIT_dom"/>
</dbReference>
<reference evidence="12" key="2">
    <citation type="submission" date="2023-03" db="EMBL/GenBank/DDBJ databases">
        <authorList>
            <consortium name="Wellcome Sanger Institute Data Sharing"/>
        </authorList>
    </citation>
    <scope>NUCLEOTIDE SEQUENCE [LARGE SCALE GENOMIC DNA]</scope>
</reference>
<feature type="region of interest" description="Disordered" evidence="9">
    <location>
        <begin position="118"/>
        <end position="194"/>
    </location>
</feature>
<evidence type="ECO:0000256" key="5">
    <source>
        <dbReference type="ARBA" id="ARBA00023136"/>
    </source>
</evidence>
<dbReference type="InterPro" id="IPR027417">
    <property type="entry name" value="P-loop_NTPase"/>
</dbReference>
<dbReference type="InterPro" id="IPR050304">
    <property type="entry name" value="MT-severing_AAA_ATPase"/>
</dbReference>
<dbReference type="Pfam" id="PF00004">
    <property type="entry name" value="AAA"/>
    <property type="match status" value="1"/>
</dbReference>
<dbReference type="PANTHER" id="PTHR23074:SF86">
    <property type="entry name" value="SPASTIN"/>
    <property type="match status" value="1"/>
</dbReference>
<dbReference type="AlphaFoldDB" id="A0A3P8QKC5"/>
<organism evidence="11 12">
    <name type="scientific">Astatotilapia calliptera</name>
    <name type="common">Eastern happy</name>
    <name type="synonym">Chromis callipterus</name>
    <dbReference type="NCBI Taxonomy" id="8154"/>
    <lineage>
        <taxon>Eukaryota</taxon>
        <taxon>Metazoa</taxon>
        <taxon>Chordata</taxon>
        <taxon>Craniata</taxon>
        <taxon>Vertebrata</taxon>
        <taxon>Euteleostomi</taxon>
        <taxon>Actinopterygii</taxon>
        <taxon>Neopterygii</taxon>
        <taxon>Teleostei</taxon>
        <taxon>Neoteleostei</taxon>
        <taxon>Acanthomorphata</taxon>
        <taxon>Ovalentaria</taxon>
        <taxon>Cichlomorphae</taxon>
        <taxon>Cichliformes</taxon>
        <taxon>Cichlidae</taxon>
        <taxon>African cichlids</taxon>
        <taxon>Pseudocrenilabrinae</taxon>
        <taxon>Haplochromini</taxon>
        <taxon>Astatotilapia</taxon>
    </lineage>
</organism>
<dbReference type="Ensembl" id="ENSACLT00000030774.2">
    <property type="protein sequence ID" value="ENSACLP00000030065.2"/>
    <property type="gene ID" value="ENSACLG00000020150.2"/>
</dbReference>
<gene>
    <name evidence="11" type="primary">SPAST</name>
</gene>
<dbReference type="SUPFAM" id="SSF116846">
    <property type="entry name" value="MIT domain"/>
    <property type="match status" value="1"/>
</dbReference>
<evidence type="ECO:0000256" key="1">
    <source>
        <dbReference type="ARBA" id="ARBA00022490"/>
    </source>
</evidence>
<evidence type="ECO:0000256" key="6">
    <source>
        <dbReference type="ARBA" id="ARBA00023212"/>
    </source>
</evidence>
<dbReference type="PROSITE" id="PS00674">
    <property type="entry name" value="AAA"/>
    <property type="match status" value="1"/>
</dbReference>
<keyword evidence="6" id="KW-0206">Cytoskeleton</keyword>
<protein>
    <recommendedName>
        <fullName evidence="10">MIT domain-containing protein</fullName>
    </recommendedName>
</protein>
<reference evidence="11 12" key="1">
    <citation type="submission" date="2018-05" db="EMBL/GenBank/DDBJ databases">
        <authorList>
            <person name="Datahose"/>
        </authorList>
    </citation>
    <scope>NUCLEOTIDE SEQUENCE</scope>
</reference>
<dbReference type="GO" id="GO:0005524">
    <property type="term" value="F:ATP binding"/>
    <property type="evidence" value="ECO:0007669"/>
    <property type="project" value="UniProtKB-KW"/>
</dbReference>
<evidence type="ECO:0000256" key="3">
    <source>
        <dbReference type="ARBA" id="ARBA00022741"/>
    </source>
</evidence>
<comment type="similarity">
    <text evidence="8">Belongs to the AAA ATPase family.</text>
</comment>
<reference evidence="11" key="3">
    <citation type="submission" date="2025-08" db="UniProtKB">
        <authorList>
            <consortium name="Ensembl"/>
        </authorList>
    </citation>
    <scope>IDENTIFICATION</scope>
</reference>
<feature type="compositionally biased region" description="Polar residues" evidence="9">
    <location>
        <begin position="146"/>
        <end position="158"/>
    </location>
</feature>
<feature type="domain" description="MIT" evidence="10">
    <location>
        <begin position="35"/>
        <end position="113"/>
    </location>
</feature>
<dbReference type="PANTHER" id="PTHR23074">
    <property type="entry name" value="AAA DOMAIN-CONTAINING"/>
    <property type="match status" value="1"/>
</dbReference>
<evidence type="ECO:0000256" key="7">
    <source>
        <dbReference type="ARBA" id="ARBA00023235"/>
    </source>
</evidence>
<dbReference type="InterPro" id="IPR036181">
    <property type="entry name" value="MIT_dom_sf"/>
</dbReference>
<reference evidence="11" key="4">
    <citation type="submission" date="2025-09" db="UniProtKB">
        <authorList>
            <consortium name="Ensembl"/>
        </authorList>
    </citation>
    <scope>IDENTIFICATION</scope>
</reference>